<sequence length="314" mass="35115">MVRARFNAVLLENARRAGARLIERRVRLTRLDGGDRVRLDEDSLQAASDCWEGEGPDLIVDATGRANLVGRALDIPMQPGPRRDVALFAHVDETELVDPGYVHNDRIDRGWCWRIPLPGRVSLGLVVPREYADGHGDSPDAQYDRLLRADPVLRRLAPKARRLTPVLRFDNYQSLSSRLVGENWVMLGDSAGFVDPVFSSGLLVAMKGAYQLAQALGEGVPLARYEQAVKAHLRAWFEIVGYYYDGRLMTSIERGREMADGLAGRLLLPWVSRRIAAIVIGAATTDRFNLGLLRFLVDARFGLYGRDPGKYRIH</sequence>
<dbReference type="GO" id="GO:0004497">
    <property type="term" value="F:monooxygenase activity"/>
    <property type="evidence" value="ECO:0007669"/>
    <property type="project" value="UniProtKB-KW"/>
</dbReference>
<protein>
    <recommendedName>
        <fullName evidence="5">Oxidoreductase</fullName>
    </recommendedName>
</protein>
<evidence type="ECO:0000313" key="3">
    <source>
        <dbReference type="EMBL" id="BCX82462.1"/>
    </source>
</evidence>
<dbReference type="Gene3D" id="3.50.50.60">
    <property type="entry name" value="FAD/NAD(P)-binding domain"/>
    <property type="match status" value="1"/>
</dbReference>
<dbReference type="Pfam" id="PF04820">
    <property type="entry name" value="Trp_halogenase"/>
    <property type="match status" value="1"/>
</dbReference>
<dbReference type="KEGG" id="mcau:MIT9_P2048"/>
<dbReference type="EMBL" id="AP024714">
    <property type="protein sequence ID" value="BCX82462.1"/>
    <property type="molecule type" value="Genomic_DNA"/>
</dbReference>
<keyword evidence="2" id="KW-0503">Monooxygenase</keyword>
<organism evidence="3 4">
    <name type="scientific">Methylomarinovum caldicuralii</name>
    <dbReference type="NCBI Taxonomy" id="438856"/>
    <lineage>
        <taxon>Bacteria</taxon>
        <taxon>Pseudomonadati</taxon>
        <taxon>Pseudomonadota</taxon>
        <taxon>Gammaproteobacteria</taxon>
        <taxon>Methylococcales</taxon>
        <taxon>Methylothermaceae</taxon>
        <taxon>Methylomarinovum</taxon>
    </lineage>
</organism>
<evidence type="ECO:0008006" key="5">
    <source>
        <dbReference type="Google" id="ProtNLM"/>
    </source>
</evidence>
<accession>A0AAU9CWU9</accession>
<keyword evidence="4" id="KW-1185">Reference proteome</keyword>
<proteinExistence type="predicted"/>
<dbReference type="InterPro" id="IPR006905">
    <property type="entry name" value="Flavin_halogenase"/>
</dbReference>
<dbReference type="AlphaFoldDB" id="A0AAU9CWU9"/>
<reference evidence="4" key="1">
    <citation type="journal article" date="2024" name="Int. J. Syst. Evol. Microbiol.">
        <title>Methylomarinovum tepidoasis sp. nov., a moderately thermophilic methanotroph of the family Methylothermaceae isolated from a deep-sea hydrothermal field.</title>
        <authorList>
            <person name="Hirayama H."/>
            <person name="Takaki Y."/>
            <person name="Abe M."/>
            <person name="Miyazaki M."/>
            <person name="Uematsu K."/>
            <person name="Matsui Y."/>
            <person name="Takai K."/>
        </authorList>
    </citation>
    <scope>NUCLEOTIDE SEQUENCE [LARGE SCALE GENOMIC DNA]</scope>
    <source>
        <strain evidence="4">IT-9</strain>
    </source>
</reference>
<keyword evidence="1" id="KW-0560">Oxidoreductase</keyword>
<dbReference type="InterPro" id="IPR050816">
    <property type="entry name" value="Flavin-dep_Halogenase_NPB"/>
</dbReference>
<dbReference type="PANTHER" id="PTHR43747:SF5">
    <property type="entry name" value="FAD-BINDING DOMAIN-CONTAINING PROTEIN"/>
    <property type="match status" value="1"/>
</dbReference>
<gene>
    <name evidence="3" type="ORF">MIT9_P2048</name>
</gene>
<dbReference type="SUPFAM" id="SSF51905">
    <property type="entry name" value="FAD/NAD(P)-binding domain"/>
    <property type="match status" value="1"/>
</dbReference>
<dbReference type="Proteomes" id="UP001321825">
    <property type="component" value="Chromosome"/>
</dbReference>
<evidence type="ECO:0000256" key="1">
    <source>
        <dbReference type="ARBA" id="ARBA00023002"/>
    </source>
</evidence>
<evidence type="ECO:0000313" key="4">
    <source>
        <dbReference type="Proteomes" id="UP001321825"/>
    </source>
</evidence>
<name>A0AAU9CWU9_9GAMM</name>
<evidence type="ECO:0000256" key="2">
    <source>
        <dbReference type="ARBA" id="ARBA00023033"/>
    </source>
</evidence>
<dbReference type="PANTHER" id="PTHR43747">
    <property type="entry name" value="FAD-BINDING PROTEIN"/>
    <property type="match status" value="1"/>
</dbReference>
<dbReference type="InterPro" id="IPR036188">
    <property type="entry name" value="FAD/NAD-bd_sf"/>
</dbReference>